<feature type="compositionally biased region" description="Basic and acidic residues" evidence="1">
    <location>
        <begin position="128"/>
        <end position="137"/>
    </location>
</feature>
<feature type="compositionally biased region" description="Basic and acidic residues" evidence="1">
    <location>
        <begin position="87"/>
        <end position="97"/>
    </location>
</feature>
<accession>A0A8K0WRP5</accession>
<keyword evidence="3" id="KW-1185">Reference proteome</keyword>
<evidence type="ECO:0000313" key="2">
    <source>
        <dbReference type="EMBL" id="KAH7320179.1"/>
    </source>
</evidence>
<gene>
    <name evidence="2" type="ORF">B0I35DRAFT_230566</name>
</gene>
<comment type="caution">
    <text evidence="2">The sequence shown here is derived from an EMBL/GenBank/DDBJ whole genome shotgun (WGS) entry which is preliminary data.</text>
</comment>
<feature type="region of interest" description="Disordered" evidence="1">
    <location>
        <begin position="87"/>
        <end position="174"/>
    </location>
</feature>
<evidence type="ECO:0000256" key="1">
    <source>
        <dbReference type="SAM" id="MobiDB-lite"/>
    </source>
</evidence>
<protein>
    <submittedName>
        <fullName evidence="2">Uncharacterized protein</fullName>
    </submittedName>
</protein>
<evidence type="ECO:0000313" key="3">
    <source>
        <dbReference type="Proteomes" id="UP000813444"/>
    </source>
</evidence>
<feature type="compositionally biased region" description="Low complexity" evidence="1">
    <location>
        <begin position="165"/>
        <end position="174"/>
    </location>
</feature>
<feature type="compositionally biased region" description="Polar residues" evidence="1">
    <location>
        <begin position="98"/>
        <end position="117"/>
    </location>
</feature>
<dbReference type="Proteomes" id="UP000813444">
    <property type="component" value="Unassembled WGS sequence"/>
</dbReference>
<organism evidence="2 3">
    <name type="scientific">Stachybotrys elegans</name>
    <dbReference type="NCBI Taxonomy" id="80388"/>
    <lineage>
        <taxon>Eukaryota</taxon>
        <taxon>Fungi</taxon>
        <taxon>Dikarya</taxon>
        <taxon>Ascomycota</taxon>
        <taxon>Pezizomycotina</taxon>
        <taxon>Sordariomycetes</taxon>
        <taxon>Hypocreomycetidae</taxon>
        <taxon>Hypocreales</taxon>
        <taxon>Stachybotryaceae</taxon>
        <taxon>Stachybotrys</taxon>
    </lineage>
</organism>
<dbReference type="EMBL" id="JAGPNK010000006">
    <property type="protein sequence ID" value="KAH7320179.1"/>
    <property type="molecule type" value="Genomic_DNA"/>
</dbReference>
<dbReference type="OrthoDB" id="5136701at2759"/>
<name>A0A8K0WRP5_9HYPO</name>
<dbReference type="AlphaFoldDB" id="A0A8K0WRP5"/>
<sequence length="343" mass="37840">MLASLLQSISASDEFSDGIAELVVTALGSGGRHYLCWKTHGGQYRQHRHGLPSELDQWLFPEDGSTRDFDSLQVILSGEDTFWASDKDGQIRSKTPEPSRTLQRASTLNDATTSDLSKTQRRWSTVRELTKDPERRRSMTWSSTRRAELDLPHITSPSQPDHARSSSAESLTAASLRARKRRTLLVARPTSWSDLEVLEEKASPSARPEAAARGCTCGCHAVEAGSSPVAVRRSWSTRRASPPPPPPPPVPASIYVDAGMQTDPPPRQRYSTATTIVDGDEDFLGAGKDKAWDAGERFVMKEDIYAAQQAYMPNPVVMGRMQDYFRATTYVLGDALHPMGIGR</sequence>
<reference evidence="2" key="1">
    <citation type="journal article" date="2021" name="Nat. Commun.">
        <title>Genetic determinants of endophytism in the Arabidopsis root mycobiome.</title>
        <authorList>
            <person name="Mesny F."/>
            <person name="Miyauchi S."/>
            <person name="Thiergart T."/>
            <person name="Pickel B."/>
            <person name="Atanasova L."/>
            <person name="Karlsson M."/>
            <person name="Huettel B."/>
            <person name="Barry K.W."/>
            <person name="Haridas S."/>
            <person name="Chen C."/>
            <person name="Bauer D."/>
            <person name="Andreopoulos W."/>
            <person name="Pangilinan J."/>
            <person name="LaButti K."/>
            <person name="Riley R."/>
            <person name="Lipzen A."/>
            <person name="Clum A."/>
            <person name="Drula E."/>
            <person name="Henrissat B."/>
            <person name="Kohler A."/>
            <person name="Grigoriev I.V."/>
            <person name="Martin F.M."/>
            <person name="Hacquard S."/>
        </authorList>
    </citation>
    <scope>NUCLEOTIDE SEQUENCE</scope>
    <source>
        <strain evidence="2">MPI-CAGE-CH-0235</strain>
    </source>
</reference>
<proteinExistence type="predicted"/>